<evidence type="ECO:0000313" key="6">
    <source>
        <dbReference type="EMBL" id="OGC15186.1"/>
    </source>
</evidence>
<dbReference type="InterPro" id="IPR003451">
    <property type="entry name" value="LytB/IspH"/>
</dbReference>
<feature type="binding site" evidence="5">
    <location>
        <position position="40"/>
    </location>
    <ligand>
        <name>(2E)-4-hydroxy-3-methylbut-2-enyl diphosphate</name>
        <dbReference type="ChEBI" id="CHEBI:128753"/>
    </ligand>
</feature>
<feature type="binding site" evidence="5">
    <location>
        <position position="97"/>
    </location>
    <ligand>
        <name>[4Fe-4S] cluster</name>
        <dbReference type="ChEBI" id="CHEBI:49883"/>
    </ligand>
</feature>
<feature type="active site" description="Proton donor" evidence="5">
    <location>
        <position position="127"/>
    </location>
</feature>
<dbReference type="UniPathway" id="UPA00059">
    <property type="reaction ID" value="UER00105"/>
</dbReference>
<comment type="caution">
    <text evidence="6">The sequence shown here is derived from an EMBL/GenBank/DDBJ whole genome shotgun (WGS) entry which is preliminary data.</text>
</comment>
<dbReference type="GO" id="GO:0019288">
    <property type="term" value="P:isopentenyl diphosphate biosynthetic process, methylerythritol 4-phosphate pathway"/>
    <property type="evidence" value="ECO:0007669"/>
    <property type="project" value="UniProtKB-UniRule"/>
</dbReference>
<dbReference type="GO" id="GO:0050992">
    <property type="term" value="P:dimethylallyl diphosphate biosynthetic process"/>
    <property type="evidence" value="ECO:0007669"/>
    <property type="project" value="UniProtKB-UniRule"/>
</dbReference>
<dbReference type="AlphaFoldDB" id="A0A1F4S425"/>
<keyword evidence="5" id="KW-0560">Oxidoreductase</keyword>
<comment type="catalytic activity">
    <reaction evidence="5">
        <text>isopentenyl diphosphate + 2 oxidized [2Fe-2S]-[ferredoxin] + H2O = (2E)-4-hydroxy-3-methylbut-2-enyl diphosphate + 2 reduced [2Fe-2S]-[ferredoxin] + 2 H(+)</text>
        <dbReference type="Rhea" id="RHEA:24488"/>
        <dbReference type="Rhea" id="RHEA-COMP:10000"/>
        <dbReference type="Rhea" id="RHEA-COMP:10001"/>
        <dbReference type="ChEBI" id="CHEBI:15377"/>
        <dbReference type="ChEBI" id="CHEBI:15378"/>
        <dbReference type="ChEBI" id="CHEBI:33737"/>
        <dbReference type="ChEBI" id="CHEBI:33738"/>
        <dbReference type="ChEBI" id="CHEBI:128753"/>
        <dbReference type="ChEBI" id="CHEBI:128769"/>
        <dbReference type="EC" id="1.17.7.4"/>
    </reaction>
</comment>
<feature type="binding site" evidence="5">
    <location>
        <position position="219"/>
    </location>
    <ligand>
        <name>dimethylallyl diphosphate</name>
        <dbReference type="ChEBI" id="CHEBI:57623"/>
    </ligand>
</feature>
<sequence length="288" mass="31418">MQILMAEYAGFCEGVERAYRIALEQTKTHKQIFMLGNLVHNTQVVRKFEELGARIVKAVSEIPQGTDGIIIISAHGVSPLVYDEINKKGLELVDTTCPWVKNAQKLSKNLAEKGIQVIVVGDKNHPEVKGIVAWSGGRALVVEEPEDLASIKLAGKVGVIAQTTQSEANFDKVVEELKEKTKDIIIHKTICGATSKRQKAAIDIAKKVDLMLVIGDLKSANTNRLTELCKKTGAETHQIQTALELDGKWLAGKAKIGITAGASTPDWVIDEVIKNLGNQENLLLHNCN</sequence>
<dbReference type="HAMAP" id="MF_00191">
    <property type="entry name" value="IspH"/>
    <property type="match status" value="1"/>
</dbReference>
<comment type="cofactor">
    <cofactor evidence="5">
        <name>[4Fe-4S] cluster</name>
        <dbReference type="ChEBI" id="CHEBI:49883"/>
    </cofactor>
    <text evidence="5">Binds 1 [4Fe-4S] cluster per subunit.</text>
</comment>
<dbReference type="NCBIfam" id="TIGR00216">
    <property type="entry name" value="ispH_lytB"/>
    <property type="match status" value="1"/>
</dbReference>
<dbReference type="GO" id="GO:0051745">
    <property type="term" value="F:4-hydroxy-3-methylbut-2-enyl diphosphate reductase activity"/>
    <property type="evidence" value="ECO:0007669"/>
    <property type="project" value="UniProtKB-UniRule"/>
</dbReference>
<keyword evidence="5" id="KW-0414">Isoprene biosynthesis</keyword>
<reference evidence="6 7" key="1">
    <citation type="journal article" date="2016" name="Nat. Commun.">
        <title>Thousands of microbial genomes shed light on interconnected biogeochemical processes in an aquifer system.</title>
        <authorList>
            <person name="Anantharaman K."/>
            <person name="Brown C.T."/>
            <person name="Hug L.A."/>
            <person name="Sharon I."/>
            <person name="Castelle C.J."/>
            <person name="Probst A.J."/>
            <person name="Thomas B.C."/>
            <person name="Singh A."/>
            <person name="Wilkins M.J."/>
            <person name="Karaoz U."/>
            <person name="Brodie E.L."/>
            <person name="Williams K.H."/>
            <person name="Hubbard S.S."/>
            <person name="Banfield J.F."/>
        </authorList>
    </citation>
    <scope>NUCLEOTIDE SEQUENCE [LARGE SCALE GENOMIC DNA]</scope>
</reference>
<keyword evidence="1 5" id="KW-0004">4Fe-4S</keyword>
<keyword evidence="3 5" id="KW-0408">Iron</keyword>
<evidence type="ECO:0000256" key="5">
    <source>
        <dbReference type="HAMAP-Rule" id="MF_00191"/>
    </source>
</evidence>
<feature type="binding site" evidence="5">
    <location>
        <position position="75"/>
    </location>
    <ligand>
        <name>dimethylallyl diphosphate</name>
        <dbReference type="ChEBI" id="CHEBI:57623"/>
    </ligand>
</feature>
<dbReference type="GO" id="GO:0046872">
    <property type="term" value="F:metal ion binding"/>
    <property type="evidence" value="ECO:0007669"/>
    <property type="project" value="UniProtKB-KW"/>
</dbReference>
<feature type="binding site" evidence="5">
    <location>
        <position position="163"/>
    </location>
    <ligand>
        <name>(2E)-4-hydroxy-3-methylbut-2-enyl diphosphate</name>
        <dbReference type="ChEBI" id="CHEBI:128753"/>
    </ligand>
</feature>
<feature type="binding site" evidence="5">
    <location>
        <position position="125"/>
    </location>
    <ligand>
        <name>dimethylallyl diphosphate</name>
        <dbReference type="ChEBI" id="CHEBI:57623"/>
    </ligand>
</feature>
<feature type="binding site" evidence="5">
    <location>
        <position position="125"/>
    </location>
    <ligand>
        <name>(2E)-4-hydroxy-3-methylbut-2-enyl diphosphate</name>
        <dbReference type="ChEBI" id="CHEBI:128753"/>
    </ligand>
</feature>
<dbReference type="GO" id="GO:0051539">
    <property type="term" value="F:4 iron, 4 sulfur cluster binding"/>
    <property type="evidence" value="ECO:0007669"/>
    <property type="project" value="UniProtKB-UniRule"/>
</dbReference>
<keyword evidence="4 5" id="KW-0411">Iron-sulfur</keyword>
<dbReference type="Proteomes" id="UP000177905">
    <property type="component" value="Unassembled WGS sequence"/>
</dbReference>
<evidence type="ECO:0000313" key="7">
    <source>
        <dbReference type="Proteomes" id="UP000177905"/>
    </source>
</evidence>
<dbReference type="GO" id="GO:0016114">
    <property type="term" value="P:terpenoid biosynthetic process"/>
    <property type="evidence" value="ECO:0007669"/>
    <property type="project" value="UniProtKB-UniRule"/>
</dbReference>
<comment type="similarity">
    <text evidence="5">Belongs to the IspH family.</text>
</comment>
<dbReference type="Gene3D" id="3.40.50.11270">
    <property type="match status" value="1"/>
</dbReference>
<dbReference type="NCBIfam" id="NF002187">
    <property type="entry name" value="PRK01045.1-1"/>
    <property type="match status" value="1"/>
</dbReference>
<feature type="binding site" evidence="5">
    <location>
        <position position="75"/>
    </location>
    <ligand>
        <name>(2E)-4-hydroxy-3-methylbut-2-enyl diphosphate</name>
        <dbReference type="ChEBI" id="CHEBI:128753"/>
    </ligand>
</feature>
<dbReference type="UniPathway" id="UPA00056">
    <property type="reaction ID" value="UER00097"/>
</dbReference>
<comment type="pathway">
    <text evidence="5">Isoprenoid biosynthesis; isopentenyl diphosphate biosynthesis via DXP pathway; isopentenyl diphosphate from 1-deoxy-D-xylulose 5-phosphate: step 6/6.</text>
</comment>
<feature type="binding site" evidence="5">
    <location>
        <position position="263"/>
    </location>
    <ligand>
        <name>isopentenyl diphosphate</name>
        <dbReference type="ChEBI" id="CHEBI:128769"/>
    </ligand>
</feature>
<dbReference type="EC" id="1.17.7.4" evidence="5"/>
<feature type="binding site" evidence="5">
    <location>
        <position position="263"/>
    </location>
    <ligand>
        <name>dimethylallyl diphosphate</name>
        <dbReference type="ChEBI" id="CHEBI:57623"/>
    </ligand>
</feature>
<comment type="caution">
    <text evidence="5">Lacks conserved residue(s) required for the propagation of feature annotation.</text>
</comment>
<evidence type="ECO:0000256" key="1">
    <source>
        <dbReference type="ARBA" id="ARBA00022485"/>
    </source>
</evidence>
<feature type="binding site" evidence="5">
    <location>
        <position position="40"/>
    </location>
    <ligand>
        <name>dimethylallyl diphosphate</name>
        <dbReference type="ChEBI" id="CHEBI:57623"/>
    </ligand>
</feature>
<feature type="binding site" evidence="5">
    <location>
        <position position="191"/>
    </location>
    <ligand>
        <name>[4Fe-4S] cluster</name>
        <dbReference type="ChEBI" id="CHEBI:49883"/>
    </ligand>
</feature>
<gene>
    <name evidence="5" type="primary">ispH</name>
    <name evidence="6" type="ORF">A2290_08975</name>
</gene>
<feature type="binding site" evidence="5">
    <location>
        <position position="219"/>
    </location>
    <ligand>
        <name>isopentenyl diphosphate</name>
        <dbReference type="ChEBI" id="CHEBI:128769"/>
    </ligand>
</feature>
<feature type="binding site" evidence="5">
    <location>
        <position position="221"/>
    </location>
    <ligand>
        <name>isopentenyl diphosphate</name>
        <dbReference type="ChEBI" id="CHEBI:128769"/>
    </ligand>
</feature>
<feature type="binding site" evidence="5">
    <location>
        <position position="40"/>
    </location>
    <ligand>
        <name>isopentenyl diphosphate</name>
        <dbReference type="ChEBI" id="CHEBI:128769"/>
    </ligand>
</feature>
<comment type="function">
    <text evidence="5">Catalyzes the conversion of 1-hydroxy-2-methyl-2-(E)-butenyl 4-diphosphate (HMBPP) into a mixture of isopentenyl diphosphate (IPP) and dimethylallyl diphosphate (DMAPP). Acts in the terminal step of the DOXP/MEP pathway for isoprenoid precursor biosynthesis.</text>
</comment>
<protein>
    <recommendedName>
        <fullName evidence="5">4-hydroxy-3-methylbut-2-enyl diphosphate reductase</fullName>
        <shortName evidence="5">HMBPP reductase</shortName>
        <ecNumber evidence="5">1.17.7.4</ecNumber>
    </recommendedName>
</protein>
<organism evidence="6 7">
    <name type="scientific">candidate division WOR-1 bacterium RIFOXYB2_FULL_36_35</name>
    <dbReference type="NCBI Taxonomy" id="1802578"/>
    <lineage>
        <taxon>Bacteria</taxon>
        <taxon>Bacillati</taxon>
        <taxon>Saganbacteria</taxon>
    </lineage>
</organism>
<comment type="pathway">
    <text evidence="5">Isoprenoid biosynthesis; dimethylallyl diphosphate biosynthesis; dimethylallyl diphosphate from (2E)-4-hydroxy-3-methylbutenyl diphosphate: step 1/1.</text>
</comment>
<evidence type="ECO:0000256" key="2">
    <source>
        <dbReference type="ARBA" id="ARBA00022723"/>
    </source>
</evidence>
<feature type="binding site" evidence="5">
    <location>
        <position position="125"/>
    </location>
    <ligand>
        <name>isopentenyl diphosphate</name>
        <dbReference type="ChEBI" id="CHEBI:128769"/>
    </ligand>
</feature>
<dbReference type="Pfam" id="PF02401">
    <property type="entry name" value="LYTB"/>
    <property type="match status" value="1"/>
</dbReference>
<dbReference type="PANTHER" id="PTHR30426">
    <property type="entry name" value="4-HYDROXY-3-METHYLBUT-2-ENYL DIPHOSPHATE REDUCTASE"/>
    <property type="match status" value="1"/>
</dbReference>
<dbReference type="PANTHER" id="PTHR30426:SF0">
    <property type="entry name" value="4-HYDROXY-3-METHYLBUT-2-ENYL DIPHOSPHATE REDUCTASE"/>
    <property type="match status" value="1"/>
</dbReference>
<dbReference type="Gene3D" id="3.40.1010.20">
    <property type="entry name" value="4-hydroxy-3-methylbut-2-enyl diphosphate reductase, catalytic domain"/>
    <property type="match status" value="2"/>
</dbReference>
<feature type="binding site" evidence="5">
    <location>
        <position position="221"/>
    </location>
    <ligand>
        <name>(2E)-4-hydroxy-3-methylbut-2-enyl diphosphate</name>
        <dbReference type="ChEBI" id="CHEBI:128753"/>
    </ligand>
</feature>
<feature type="binding site" evidence="5">
    <location>
        <position position="263"/>
    </location>
    <ligand>
        <name>(2E)-4-hydroxy-3-methylbut-2-enyl diphosphate</name>
        <dbReference type="ChEBI" id="CHEBI:128753"/>
    </ligand>
</feature>
<dbReference type="EMBL" id="MEUA01000024">
    <property type="protein sequence ID" value="OGC15186.1"/>
    <property type="molecule type" value="Genomic_DNA"/>
</dbReference>
<comment type="catalytic activity">
    <reaction evidence="5">
        <text>dimethylallyl diphosphate + 2 oxidized [2Fe-2S]-[ferredoxin] + H2O = (2E)-4-hydroxy-3-methylbut-2-enyl diphosphate + 2 reduced [2Fe-2S]-[ferredoxin] + 2 H(+)</text>
        <dbReference type="Rhea" id="RHEA:24825"/>
        <dbReference type="Rhea" id="RHEA-COMP:10000"/>
        <dbReference type="Rhea" id="RHEA-COMP:10001"/>
        <dbReference type="ChEBI" id="CHEBI:15377"/>
        <dbReference type="ChEBI" id="CHEBI:15378"/>
        <dbReference type="ChEBI" id="CHEBI:33737"/>
        <dbReference type="ChEBI" id="CHEBI:33738"/>
        <dbReference type="ChEBI" id="CHEBI:57623"/>
        <dbReference type="ChEBI" id="CHEBI:128753"/>
        <dbReference type="EC" id="1.17.7.4"/>
    </reaction>
</comment>
<feature type="binding site" evidence="5">
    <location>
        <position position="219"/>
    </location>
    <ligand>
        <name>(2E)-4-hydroxy-3-methylbut-2-enyl diphosphate</name>
        <dbReference type="ChEBI" id="CHEBI:128753"/>
    </ligand>
</feature>
<evidence type="ECO:0000256" key="3">
    <source>
        <dbReference type="ARBA" id="ARBA00023004"/>
    </source>
</evidence>
<accession>A0A1F4S425</accession>
<feature type="binding site" evidence="5">
    <location>
        <position position="75"/>
    </location>
    <ligand>
        <name>isopentenyl diphosphate</name>
        <dbReference type="ChEBI" id="CHEBI:128769"/>
    </ligand>
</feature>
<feature type="binding site" evidence="5">
    <location>
        <position position="12"/>
    </location>
    <ligand>
        <name>[4Fe-4S] cluster</name>
        <dbReference type="ChEBI" id="CHEBI:49883"/>
    </ligand>
</feature>
<proteinExistence type="inferred from homology"/>
<dbReference type="CDD" id="cd13944">
    <property type="entry name" value="lytB_ispH"/>
    <property type="match status" value="1"/>
</dbReference>
<keyword evidence="2 5" id="KW-0479">Metal-binding</keyword>
<name>A0A1F4S425_UNCSA</name>
<feature type="binding site" evidence="5">
    <location>
        <position position="221"/>
    </location>
    <ligand>
        <name>dimethylallyl diphosphate</name>
        <dbReference type="ChEBI" id="CHEBI:57623"/>
    </ligand>
</feature>
<evidence type="ECO:0000256" key="4">
    <source>
        <dbReference type="ARBA" id="ARBA00023014"/>
    </source>
</evidence>